<feature type="compositionally biased region" description="Polar residues" evidence="1">
    <location>
        <begin position="1536"/>
        <end position="1545"/>
    </location>
</feature>
<organism evidence="3 4">
    <name type="scientific">Candidatus Aphodomorpha intestinavium</name>
    <dbReference type="NCBI Taxonomy" id="2840672"/>
    <lineage>
        <taxon>Bacteria</taxon>
        <taxon>Bacillati</taxon>
        <taxon>Bacillota</taxon>
        <taxon>Clostridia</taxon>
        <taxon>Eubacteriales</taxon>
        <taxon>Candidatus Aphodomorpha</taxon>
    </lineage>
</organism>
<evidence type="ECO:0000313" key="3">
    <source>
        <dbReference type="EMBL" id="HIU93787.1"/>
    </source>
</evidence>
<feature type="compositionally biased region" description="Acidic residues" evidence="1">
    <location>
        <begin position="3249"/>
        <end position="3263"/>
    </location>
</feature>
<dbReference type="Proteomes" id="UP000824128">
    <property type="component" value="Unassembled WGS sequence"/>
</dbReference>
<comment type="caution">
    <text evidence="3">The sequence shown here is derived from an EMBL/GenBank/DDBJ whole genome shotgun (WGS) entry which is preliminary data.</text>
</comment>
<feature type="compositionally biased region" description="Low complexity" evidence="1">
    <location>
        <begin position="1467"/>
        <end position="1478"/>
    </location>
</feature>
<reference evidence="3" key="2">
    <citation type="journal article" date="2021" name="PeerJ">
        <title>Extensive microbial diversity within the chicken gut microbiome revealed by metagenomics and culture.</title>
        <authorList>
            <person name="Gilroy R."/>
            <person name="Ravi A."/>
            <person name="Getino M."/>
            <person name="Pursley I."/>
            <person name="Horton D.L."/>
            <person name="Alikhan N.F."/>
            <person name="Baker D."/>
            <person name="Gharbi K."/>
            <person name="Hall N."/>
            <person name="Watson M."/>
            <person name="Adriaenssens E.M."/>
            <person name="Foster-Nyarko E."/>
            <person name="Jarju S."/>
            <person name="Secka A."/>
            <person name="Antonio M."/>
            <person name="Oren A."/>
            <person name="Chaudhuri R.R."/>
            <person name="La Ragione R."/>
            <person name="Hildebrand F."/>
            <person name="Pallen M.J."/>
        </authorList>
    </citation>
    <scope>NUCLEOTIDE SEQUENCE</scope>
    <source>
        <strain evidence="3">ChiGjej2B2-16831</strain>
    </source>
</reference>
<feature type="chain" id="PRO_5038505852" evidence="2">
    <location>
        <begin position="41"/>
        <end position="3648"/>
    </location>
</feature>
<evidence type="ECO:0000313" key="4">
    <source>
        <dbReference type="Proteomes" id="UP000824128"/>
    </source>
</evidence>
<feature type="region of interest" description="Disordered" evidence="1">
    <location>
        <begin position="44"/>
        <end position="146"/>
    </location>
</feature>
<protein>
    <submittedName>
        <fullName evidence="3">Uncharacterized protein</fullName>
    </submittedName>
</protein>
<feature type="non-terminal residue" evidence="3">
    <location>
        <position position="3648"/>
    </location>
</feature>
<sequence>MKRMKYALENFRGGMRAIRALSVLALVLALLLCAPAGAYADGGDGTQPPAAGDPTGQPPAGNSGEQTGGAGAQLPAGGSGEQTGGEGAQPPAGGSGEQTGGAPAAAPAAANGQSEALTRSNGDTQTAAPILEDNGEVESEEDYSVPAGSATLKINGAEIGETYENDTANNAIVNALNGAVDYLKTSIPHSGDGQVHIDITVSAGTYEGGLDLSEGSELQTALREAIAKFLGTDQTPDGGTQPASDLEELLFSKADPQYPYGYINIVTQQYAAGEASDGSASMEGDVTVDGFELLIAGLYFANEERIKAENAQRLTYEGTELDDNVVIETENVTEVIVHTGGGDDRVDLRVKQVPAASIGVNNVDAATMLDIINAIRDITGGVVADGVAGEIRARARALAAAIREQVQTIVSDIQNRPTTTVTVRTGGGADQVAVCLVNATDLYTGDTGAIDPRTGRPYAQYNFDIDLGGAIVSLDLGEGDDSAALSGGVSMLLGRNLLKTFSELIAGQYGGVSAGSSYTVAGGAGDDTVTLHTSAAFADFFGLDVRVVEDADGGYDRLHLEGELATEYIYEEASGSALGVIPYDERIHVIDGGLSLLAQSSVSIASDLVGDALDPLTDLVALQQTLTVRYTGNVEAVTDLLENKRVVDLTDLGYVAGAAASIAIAATDFTDYILPLAERVEVTGLTLVVSGDPFLANLIVSAENAAVIGDLLADGLTVFILAPDITVNGAVAGRHVVLAARAEDPSALSVPTSIEVEDDLSGTSLAYGLSVYDATAEAKVVIGPEAQITAEGLVDVLASVSQTRGMWDVLLGQPHSANLAVVKLPTALVEIRGTIRAGGFVHALAETYVNFDTEELLAYVPLAFALAMADTRLMLLGDARIEAGAGASLRSDSEVYVSAVDVGTFFKISLSLSSAIVTAETKTVVTDAASVTAEGDVTLDARSRVSVEAASIAGPTDVAAQGAKSGVFVSVSVVLAETGVYVGNYDGGTGSTASVTSKNGDILANADGLLRNKTYAVSSPVSIYMDEAGSPGVNQQSDQTVSPVSVITLVETVAGRRSTGVSGLRAKLVSKITGSNSLGSLFNKGAAEEGDAFDAPPSTQAVGAFAIAVADNVVEARIDTAGSVSAANGALSLQSHGETASRSRADGSLYNNSTIAFIPGYGRFQITNEATSTAAGIAACIAVTNHTAAAEIVSGTVSAGTGLTVAALNRTVDSSAISKSGHIPSTGKLMLGGAITVHVAAVRSTARLGAGAQYRMGSGADVTVLSKIFDSTLETVADASGKRVRESLAGMPLEPALTYSAESIGVGAGIAAGVTGVDVVAEIADGVVFCDLLGNAAADAALGDVTVSAYFHGGERVYAAAGSDGGASATPVSATGVSGVYVLSNIGTSAQRLGAAGSVTVSAQSSIARFLTADAAAAGAKVGMGAAVGVAVVNDSAEAYLRRKVKAAGNLVVAADSVSRMTETVKASVMGAPSSPSGSAGGGQSTTPAASDSETDGLLSGGTEASGKTSSSDDESLKQADKTANEKLKNGEELSKNVNTKNTNADKVAASSAKRGSFSTLEGSIQVAAGIAVNVQSNLSRAEIADGCDAEAGQDLTVLARNDTDAQIKSNASATNSYIGVGAAVAVNVVEHRNIAHVGNGRLSAGGDITVQADIYEKAQSDALQKAYDILIDYLIREGGLDKVIDSVGDTALKTSPAYIFLKEKDDREALARAVKDMIDLALWQEDLEADEQVLVSGVVVEGAGQRTLRELVEDLIIDRFEQGDERLNMDHAYGLEQYIIAEIVKAYTGAENHLAAYDAAYGYGAYAAELIEEIRTMMQYTAEKTVLGYELMPLILQLAANENFTLTDEQKKSLNEYLGVSTQDEAGNPLSEADVAAERFARAQAAEELMLNAIKASLTGDEQTASQNAKLYAGALEELITGLTSAFADAKNWTPVLDPASDVITLPILEAMEAEFAQLSIGLEDVYDAFTALLTDKFGSHSELDGAGHLISTQAVSGVGASGVGVAGSVAVTTVDSLSEASIAGRGGMDAAVHDIEAGGALLVEANEAQQVYTTASASADKSLGDAAKAASARTAGSSVGVGASFAANFIDARVIARIGTETVVPGADGAADTVEASANRNISAASLAVKATFRDDVDTVAVAGSDPIARRDKAFRAMRTLGRDNPMDAVNESNEGTNTKNISADAAVAVAIVNNEVKAELLSGGRLTTTASADTLDTAILAGVDAAGADVFEKANVLLQALYSGDSYTGVSAFAAGRRAAVGAAVGYSQVESDIRAALASDTEAGGSVRVYAATNVTDEMNALATSVGADLDRLLEKFREGLNYVGFGAAETSTLTDKIAGAVNKAGAIKLQDKFTQSGAAQQARFEKSVPFSSNLLRVFNVDFSQSTGAANGASRAASGASAESGAGATQFTTPTSSINVAAAVGISLTEHRTVAEILCSVTAKGDVQSTAENNVNFRTRASGATVTTAPTGANTAAAAVAVTVNRNSAESRVADGALLDAGGDVSITAHSSQNMTGNYPAYMSAQAIAASIATGLKGTLGLAGAVAVLAAYADTIAQLGDGVTIRAAGDVLVQANDLSKLAIRALGANIGKQKVGVGAAAAILYAESHIKALAGDGLTVEARSLTVEAERALVDESQYQFPFDWDDLLTFETGATGADKGLFHITPPESLADLDSEWIKDIKIELGLGTESILDLLDMINYLATVNYYVEAVSGSINTAPGGTAAANVAGTIAALFAANQVLAAIGDNARLTLGENDGGESLAVRAESGANTRVIAGSASIGTAKAGVGAVVSIASLSDEASASVGDNAVIDAAGDVTVRAAAAGEVWDVSVADATAVGASSTLAIGGGVNVVLSGTAALASVGDGAQVVADGAFAIDADNDLQAVIIAASVGFATGSTTAAAGGTVSYAEFTGRTGARLGDSAAVEAAGISLTADSSEKVILVLASASGAPESTANIAATVSTFLNRSETVARAGAGVSLTATAGDILVHAFDESTAVAALLSLSAGGSSTAAIGATVLTHIFEQQALASVGVSEKAGVADAATLRAARGSILVEADVENLSAAAGAALTASGQSKLNFAGTVVTSIYRSEAAARMGDHTDAAAYDSIGVVADGESLAVVGAGAVTATGSAQASIGASVGTLLVENAVEATVGKNGSLTAYALSDAVNAGIQTANRAERRRGVVIHAFSSERLYLAAVGGSVAGSGVATGTGVVDTLIVRSRVIAQVGENTAVSAGVSAAEGTDADGDGSADDSDGEGEIAVEADGETLAVNFGGALSASGGSTAALGATVVTISFEKQVSAILDGGSARVHAEKDVTVSANSSDTLYLLSATFGVTGGTAGVAIGGNVLLFGDLVQAHLGGAVSAGGDVTVAADSVVRLYSVGLSAAGGGTAGVGGVAIVTYFTGTTEALLLSGSAVDASGALAILANSREFITADGAGISGGGSAGVSGTVDVIVTELVTRAEVEDNAGGGKPAIEAASIEIRANDDYQLIGVAASAAFAGSAGVGVTAIVTVAKNTVSAGIGDNYAVRTSLADVLIDALSRRDVRTYAGTVSGGGSAGVGAVIMAVVVGGKLDQDSADALQAYFDADALINGANGQQGMKDSAPSAAAGVYEGLGERLGEDVSGSGNRYSGISVGSEDG</sequence>
<proteinExistence type="predicted"/>
<feature type="compositionally biased region" description="Gly residues" evidence="1">
    <location>
        <begin position="66"/>
        <end position="99"/>
    </location>
</feature>
<name>A0A9D1N2W8_9FIRM</name>
<feature type="region of interest" description="Disordered" evidence="1">
    <location>
        <begin position="1466"/>
        <end position="1553"/>
    </location>
</feature>
<feature type="compositionally biased region" description="Acidic residues" evidence="1">
    <location>
        <begin position="133"/>
        <end position="143"/>
    </location>
</feature>
<feature type="region of interest" description="Disordered" evidence="1">
    <location>
        <begin position="3242"/>
        <end position="3263"/>
    </location>
</feature>
<evidence type="ECO:0000256" key="2">
    <source>
        <dbReference type="SAM" id="SignalP"/>
    </source>
</evidence>
<feature type="signal peptide" evidence="2">
    <location>
        <begin position="1"/>
        <end position="40"/>
    </location>
</feature>
<accession>A0A9D1N2W8</accession>
<dbReference type="EMBL" id="DVNZ01000044">
    <property type="protein sequence ID" value="HIU93787.1"/>
    <property type="molecule type" value="Genomic_DNA"/>
</dbReference>
<keyword evidence="2" id="KW-0732">Signal</keyword>
<reference evidence="3" key="1">
    <citation type="submission" date="2020-10" db="EMBL/GenBank/DDBJ databases">
        <authorList>
            <person name="Gilroy R."/>
        </authorList>
    </citation>
    <scope>NUCLEOTIDE SEQUENCE</scope>
    <source>
        <strain evidence="3">ChiGjej2B2-16831</strain>
    </source>
</reference>
<evidence type="ECO:0000256" key="1">
    <source>
        <dbReference type="SAM" id="MobiDB-lite"/>
    </source>
</evidence>
<feature type="compositionally biased region" description="Polar residues" evidence="1">
    <location>
        <begin position="111"/>
        <end position="127"/>
    </location>
</feature>
<gene>
    <name evidence="3" type="ORF">IAD24_01380</name>
</gene>
<feature type="compositionally biased region" description="Basic and acidic residues" evidence="1">
    <location>
        <begin position="1515"/>
        <end position="1535"/>
    </location>
</feature>